<organism evidence="1 2">
    <name type="scientific">Mucilaginibacter oryzae</name>
    <dbReference type="NCBI Taxonomy" id="468058"/>
    <lineage>
        <taxon>Bacteria</taxon>
        <taxon>Pseudomonadati</taxon>
        <taxon>Bacteroidota</taxon>
        <taxon>Sphingobacteriia</taxon>
        <taxon>Sphingobacteriales</taxon>
        <taxon>Sphingobacteriaceae</taxon>
        <taxon>Mucilaginibacter</taxon>
    </lineage>
</organism>
<dbReference type="Proteomes" id="UP000245678">
    <property type="component" value="Unassembled WGS sequence"/>
</dbReference>
<reference evidence="1 2" key="1">
    <citation type="submission" date="2018-05" db="EMBL/GenBank/DDBJ databases">
        <title>Genomic Encyclopedia of Archaeal and Bacterial Type Strains, Phase II (KMG-II): from individual species to whole genera.</title>
        <authorList>
            <person name="Goeker M."/>
        </authorList>
    </citation>
    <scope>NUCLEOTIDE SEQUENCE [LARGE SCALE GENOMIC DNA]</scope>
    <source>
        <strain evidence="1 2">DSM 19975</strain>
    </source>
</reference>
<name>A0A316HD24_9SPHI</name>
<evidence type="ECO:0000313" key="1">
    <source>
        <dbReference type="EMBL" id="PWK77911.1"/>
    </source>
</evidence>
<proteinExistence type="predicted"/>
<protein>
    <submittedName>
        <fullName evidence="1">Uncharacterized protein</fullName>
    </submittedName>
</protein>
<comment type="caution">
    <text evidence="1">The sequence shown here is derived from an EMBL/GenBank/DDBJ whole genome shotgun (WGS) entry which is preliminary data.</text>
</comment>
<sequence>MYLQSLLVAEEGLRDYNSNKISLINIIDSVSATAFPLSLEKFVVFALAYREATDLEIYQFSGTLFIYNNDELLKSSDFNFKFGEKNVMRYLSRWSGVVFQSPGTCRIVMKFENGTTKEVYFELKKIDK</sequence>
<gene>
    <name evidence="1" type="ORF">LX99_02796</name>
</gene>
<dbReference type="InterPro" id="IPR054221">
    <property type="entry name" value="DUF6941"/>
</dbReference>
<keyword evidence="2" id="KW-1185">Reference proteome</keyword>
<dbReference type="EMBL" id="QGHA01000004">
    <property type="protein sequence ID" value="PWK77911.1"/>
    <property type="molecule type" value="Genomic_DNA"/>
</dbReference>
<evidence type="ECO:0000313" key="2">
    <source>
        <dbReference type="Proteomes" id="UP000245678"/>
    </source>
</evidence>
<dbReference type="RefSeq" id="WP_109608402.1">
    <property type="nucleotide sequence ID" value="NZ_QGHA01000004.1"/>
</dbReference>
<dbReference type="Pfam" id="PF22091">
    <property type="entry name" value="DUF6941"/>
    <property type="match status" value="1"/>
</dbReference>
<dbReference type="AlphaFoldDB" id="A0A316HD24"/>
<accession>A0A316HD24</accession>